<dbReference type="PANTHER" id="PTHR46586">
    <property type="entry name" value="ANKYRIN REPEAT-CONTAINING PROTEIN"/>
    <property type="match status" value="1"/>
</dbReference>
<organism evidence="1">
    <name type="scientific">Aphanomyces invadans</name>
    <dbReference type="NCBI Taxonomy" id="157072"/>
    <lineage>
        <taxon>Eukaryota</taxon>
        <taxon>Sar</taxon>
        <taxon>Stramenopiles</taxon>
        <taxon>Oomycota</taxon>
        <taxon>Saprolegniomycetes</taxon>
        <taxon>Saprolegniales</taxon>
        <taxon>Verrucalvaceae</taxon>
        <taxon>Aphanomyces</taxon>
    </lineage>
</organism>
<dbReference type="Pfam" id="PF13637">
    <property type="entry name" value="Ank_4"/>
    <property type="match status" value="1"/>
</dbReference>
<dbReference type="InterPro" id="IPR052050">
    <property type="entry name" value="SecEffector_AnkRepeat"/>
</dbReference>
<dbReference type="SUPFAM" id="SSF48403">
    <property type="entry name" value="Ankyrin repeat"/>
    <property type="match status" value="1"/>
</dbReference>
<accession>A0A024TT63</accession>
<sequence length="315" mass="34454">MRPPSSILHSSDLMRCVVTYQRGVFEDMVPLVKAEPQHVRHVFEQWYATHGDARLPLLLATLPQLTPIVILHAIAAGKKHIMDTLHLNVDDHDDLVAVAAASGHLDAIVQLHAVAYESGTSAALVVAAMHGHLNVVEYLAKHRRPHQKQATRAIDAAAGHGRLAVVQFLCVHLKSANATKSALRMAAATGHVRIVQWLHENGCQAWSADVLTLAAAGGHYNVLLYLQKVKPRLGAAKQAMDAAATNGHLKIVQFLHAQRPHEGCTDKAVHGALANGHKDVVEYLHKHRDHLIHTLCNSCGYYKPRNHTCKVPSCH</sequence>
<reference evidence="1" key="1">
    <citation type="submission" date="2013-12" db="EMBL/GenBank/DDBJ databases">
        <title>The Genome Sequence of Aphanomyces invadans NJM9701.</title>
        <authorList>
            <consortium name="The Broad Institute Genomics Platform"/>
            <person name="Russ C."/>
            <person name="Tyler B."/>
            <person name="van West P."/>
            <person name="Dieguez-Uribeondo J."/>
            <person name="Young S.K."/>
            <person name="Zeng Q."/>
            <person name="Gargeya S."/>
            <person name="Fitzgerald M."/>
            <person name="Abouelleil A."/>
            <person name="Alvarado L."/>
            <person name="Chapman S.B."/>
            <person name="Gainer-Dewar J."/>
            <person name="Goldberg J."/>
            <person name="Griggs A."/>
            <person name="Gujja S."/>
            <person name="Hansen M."/>
            <person name="Howarth C."/>
            <person name="Imamovic A."/>
            <person name="Ireland A."/>
            <person name="Larimer J."/>
            <person name="McCowan C."/>
            <person name="Murphy C."/>
            <person name="Pearson M."/>
            <person name="Poon T.W."/>
            <person name="Priest M."/>
            <person name="Roberts A."/>
            <person name="Saif S."/>
            <person name="Shea T."/>
            <person name="Sykes S."/>
            <person name="Wortman J."/>
            <person name="Nusbaum C."/>
            <person name="Birren B."/>
        </authorList>
    </citation>
    <scope>NUCLEOTIDE SEQUENCE [LARGE SCALE GENOMIC DNA]</scope>
    <source>
        <strain evidence="1">NJM9701</strain>
    </source>
</reference>
<dbReference type="AlphaFoldDB" id="A0A024TT63"/>
<dbReference type="EMBL" id="KI913973">
    <property type="protein sequence ID" value="ETV97228.1"/>
    <property type="molecule type" value="Genomic_DNA"/>
</dbReference>
<dbReference type="Gene3D" id="1.25.40.20">
    <property type="entry name" value="Ankyrin repeat-containing domain"/>
    <property type="match status" value="2"/>
</dbReference>
<dbReference type="OrthoDB" id="116689at2759"/>
<dbReference type="RefSeq" id="XP_008873936.1">
    <property type="nucleotide sequence ID" value="XM_008875714.1"/>
</dbReference>
<dbReference type="PANTHER" id="PTHR46586:SF3">
    <property type="entry name" value="ANKYRIN REPEAT-CONTAINING PROTEIN"/>
    <property type="match status" value="1"/>
</dbReference>
<name>A0A024TT63_9STRA</name>
<protein>
    <submittedName>
        <fullName evidence="1">Uncharacterized protein</fullName>
    </submittedName>
</protein>
<evidence type="ECO:0000313" key="1">
    <source>
        <dbReference type="EMBL" id="ETV97228.1"/>
    </source>
</evidence>
<dbReference type="STRING" id="157072.A0A024TT63"/>
<dbReference type="InterPro" id="IPR036770">
    <property type="entry name" value="Ankyrin_rpt-contain_sf"/>
</dbReference>
<dbReference type="InterPro" id="IPR002110">
    <property type="entry name" value="Ankyrin_rpt"/>
</dbReference>
<proteinExistence type="predicted"/>
<gene>
    <name evidence="1" type="ORF">H310_09609</name>
</gene>
<dbReference type="GeneID" id="20086659"/>
<dbReference type="VEuPathDB" id="FungiDB:H310_09609"/>
<dbReference type="Pfam" id="PF12796">
    <property type="entry name" value="Ank_2"/>
    <property type="match status" value="1"/>
</dbReference>